<dbReference type="Proteomes" id="UP000019063">
    <property type="component" value="Unassembled WGS sequence"/>
</dbReference>
<evidence type="ECO:0000256" key="2">
    <source>
        <dbReference type="SAM" id="SignalP"/>
    </source>
</evidence>
<evidence type="ECO:0000313" key="4">
    <source>
        <dbReference type="Proteomes" id="UP000019063"/>
    </source>
</evidence>
<accession>W4HJU6</accession>
<reference evidence="3 4" key="1">
    <citation type="journal article" date="2014" name="Antonie Van Leeuwenhoek">
        <title>Roseivivax atlanticus sp. nov., isolated from surface seawater of the Atlantic Ocean.</title>
        <authorList>
            <person name="Li G."/>
            <person name="Lai Q."/>
            <person name="Liu X."/>
            <person name="Sun F."/>
            <person name="Shao Z."/>
        </authorList>
    </citation>
    <scope>NUCLEOTIDE SEQUENCE [LARGE SCALE GENOMIC DNA]</scope>
    <source>
        <strain evidence="3 4">22II-s10s</strain>
    </source>
</reference>
<keyword evidence="2" id="KW-0732">Signal</keyword>
<dbReference type="EMBL" id="AQQW01000005">
    <property type="protein sequence ID" value="ETW13002.1"/>
    <property type="molecule type" value="Genomic_DNA"/>
</dbReference>
<comment type="caution">
    <text evidence="3">The sequence shown here is derived from an EMBL/GenBank/DDBJ whole genome shotgun (WGS) entry which is preliminary data.</text>
</comment>
<name>W4HJU6_9RHOB</name>
<dbReference type="AlphaFoldDB" id="W4HJU6"/>
<sequence>MRLSLALILGLAAATTAATGPASAGGVIIDLPYLTFPEETVRPADISTRGTTEAPTAPTPATPRR</sequence>
<dbReference type="RefSeq" id="WP_043844464.1">
    <property type="nucleotide sequence ID" value="NZ_AQQW01000005.1"/>
</dbReference>
<evidence type="ECO:0000256" key="1">
    <source>
        <dbReference type="SAM" id="MobiDB-lite"/>
    </source>
</evidence>
<feature type="chain" id="PRO_5004841937" evidence="2">
    <location>
        <begin position="25"/>
        <end position="65"/>
    </location>
</feature>
<feature type="signal peptide" evidence="2">
    <location>
        <begin position="1"/>
        <end position="24"/>
    </location>
</feature>
<evidence type="ECO:0000313" key="3">
    <source>
        <dbReference type="EMBL" id="ETW13002.1"/>
    </source>
</evidence>
<dbReference type="STRING" id="1379903.ATO8_10673"/>
<organism evidence="3 4">
    <name type="scientific">Roseivivax marinus</name>
    <dbReference type="NCBI Taxonomy" id="1379903"/>
    <lineage>
        <taxon>Bacteria</taxon>
        <taxon>Pseudomonadati</taxon>
        <taxon>Pseudomonadota</taxon>
        <taxon>Alphaproteobacteria</taxon>
        <taxon>Rhodobacterales</taxon>
        <taxon>Roseobacteraceae</taxon>
        <taxon>Roseivivax</taxon>
    </lineage>
</organism>
<protein>
    <submittedName>
        <fullName evidence="3">Uncharacterized protein</fullName>
    </submittedName>
</protein>
<feature type="region of interest" description="Disordered" evidence="1">
    <location>
        <begin position="42"/>
        <end position="65"/>
    </location>
</feature>
<keyword evidence="4" id="KW-1185">Reference proteome</keyword>
<proteinExistence type="predicted"/>
<gene>
    <name evidence="3" type="ORF">ATO8_10673</name>
</gene>